<dbReference type="OrthoDB" id="2434002at2759"/>
<protein>
    <submittedName>
        <fullName evidence="1">Uncharacterized protein</fullName>
    </submittedName>
</protein>
<evidence type="ECO:0000313" key="1">
    <source>
        <dbReference type="EMBL" id="KAF9121766.1"/>
    </source>
</evidence>
<keyword evidence="2" id="KW-1185">Reference proteome</keyword>
<dbReference type="AlphaFoldDB" id="A0A9P5R2S6"/>
<accession>A0A9P5R2S6</accession>
<name>A0A9P5R2S6_9FUNG</name>
<feature type="non-terminal residue" evidence="1">
    <location>
        <position position="136"/>
    </location>
</feature>
<gene>
    <name evidence="1" type="ORF">BG015_005736</name>
</gene>
<evidence type="ECO:0000313" key="2">
    <source>
        <dbReference type="Proteomes" id="UP000748756"/>
    </source>
</evidence>
<reference evidence="1" key="1">
    <citation type="journal article" date="2020" name="Fungal Divers.">
        <title>Resolving the Mortierellaceae phylogeny through synthesis of multi-gene phylogenetics and phylogenomics.</title>
        <authorList>
            <person name="Vandepol N."/>
            <person name="Liber J."/>
            <person name="Desiro A."/>
            <person name="Na H."/>
            <person name="Kennedy M."/>
            <person name="Barry K."/>
            <person name="Grigoriev I.V."/>
            <person name="Miller A.N."/>
            <person name="O'Donnell K."/>
            <person name="Stajich J.E."/>
            <person name="Bonito G."/>
        </authorList>
    </citation>
    <scope>NUCLEOTIDE SEQUENCE</scope>
    <source>
        <strain evidence="1">NRRL 6426</strain>
    </source>
</reference>
<comment type="caution">
    <text evidence="1">The sequence shown here is derived from an EMBL/GenBank/DDBJ whole genome shotgun (WGS) entry which is preliminary data.</text>
</comment>
<sequence>MELTQSFRLIGSMDIEEIPCDHVDEHHVVYWEDIENVFPGAKYVKNGSVCVNMMRDSNRIRITPHCIKHYPGVVLDVVLSSAANSVHDDSPRSRSEKTFEVAVAGDMTPHYPASSALVTAWKAPPSRDLTQKNIEV</sequence>
<dbReference type="EMBL" id="JAAAUQ010002666">
    <property type="protein sequence ID" value="KAF9121766.1"/>
    <property type="molecule type" value="Genomic_DNA"/>
</dbReference>
<organism evidence="1 2">
    <name type="scientific">Linnemannia schmuckeri</name>
    <dbReference type="NCBI Taxonomy" id="64567"/>
    <lineage>
        <taxon>Eukaryota</taxon>
        <taxon>Fungi</taxon>
        <taxon>Fungi incertae sedis</taxon>
        <taxon>Mucoromycota</taxon>
        <taxon>Mortierellomycotina</taxon>
        <taxon>Mortierellomycetes</taxon>
        <taxon>Mortierellales</taxon>
        <taxon>Mortierellaceae</taxon>
        <taxon>Linnemannia</taxon>
    </lineage>
</organism>
<proteinExistence type="predicted"/>
<dbReference type="Proteomes" id="UP000748756">
    <property type="component" value="Unassembled WGS sequence"/>
</dbReference>